<sequence>MCLSIMIPSVGYCCPSLDGTWTSSKEKFELFNKQWANIEDKAWSFMIQTQGIEVIKFNGKNEMSVNSPEIELKMGKKTMKRPASEERIAFNVLGCTSNSIAIQYERYGKKEISQLHFEGEDTYWVYMGAAGASGNSHIREYYTRNK</sequence>
<reference evidence="1" key="2">
    <citation type="submission" date="2020-09" db="EMBL/GenBank/DDBJ databases">
        <authorList>
            <person name="Sun Q."/>
            <person name="Kim S."/>
        </authorList>
    </citation>
    <scope>NUCLEOTIDE SEQUENCE</scope>
    <source>
        <strain evidence="1">KCTC 42731</strain>
    </source>
</reference>
<keyword evidence="2" id="KW-1185">Reference proteome</keyword>
<gene>
    <name evidence="1" type="ORF">GCM10017161_23920</name>
</gene>
<organism evidence="1 2">
    <name type="scientific">Thalassotalea marina</name>
    <dbReference type="NCBI Taxonomy" id="1673741"/>
    <lineage>
        <taxon>Bacteria</taxon>
        <taxon>Pseudomonadati</taxon>
        <taxon>Pseudomonadota</taxon>
        <taxon>Gammaproteobacteria</taxon>
        <taxon>Alteromonadales</taxon>
        <taxon>Colwelliaceae</taxon>
        <taxon>Thalassotalea</taxon>
    </lineage>
</organism>
<protein>
    <submittedName>
        <fullName evidence="1">Uncharacterized protein</fullName>
    </submittedName>
</protein>
<evidence type="ECO:0000313" key="1">
    <source>
        <dbReference type="EMBL" id="GHF94837.1"/>
    </source>
</evidence>
<name>A0A919BKB2_9GAMM</name>
<reference evidence="1" key="1">
    <citation type="journal article" date="2014" name="Int. J. Syst. Evol. Microbiol.">
        <title>Complete genome sequence of Corynebacterium casei LMG S-19264T (=DSM 44701T), isolated from a smear-ripened cheese.</title>
        <authorList>
            <consortium name="US DOE Joint Genome Institute (JGI-PGF)"/>
            <person name="Walter F."/>
            <person name="Albersmeier A."/>
            <person name="Kalinowski J."/>
            <person name="Ruckert C."/>
        </authorList>
    </citation>
    <scope>NUCLEOTIDE SEQUENCE</scope>
    <source>
        <strain evidence="1">KCTC 42731</strain>
    </source>
</reference>
<dbReference type="EMBL" id="BNCK01000005">
    <property type="protein sequence ID" value="GHF94837.1"/>
    <property type="molecule type" value="Genomic_DNA"/>
</dbReference>
<evidence type="ECO:0000313" key="2">
    <source>
        <dbReference type="Proteomes" id="UP000623842"/>
    </source>
</evidence>
<accession>A0A919BKB2</accession>
<comment type="caution">
    <text evidence="1">The sequence shown here is derived from an EMBL/GenBank/DDBJ whole genome shotgun (WGS) entry which is preliminary data.</text>
</comment>
<proteinExistence type="predicted"/>
<dbReference type="AlphaFoldDB" id="A0A919BKB2"/>
<dbReference type="Proteomes" id="UP000623842">
    <property type="component" value="Unassembled WGS sequence"/>
</dbReference>